<feature type="compositionally biased region" description="Low complexity" evidence="1">
    <location>
        <begin position="92"/>
        <end position="105"/>
    </location>
</feature>
<proteinExistence type="predicted"/>
<protein>
    <submittedName>
        <fullName evidence="2">Uncharacterized protein</fullName>
    </submittedName>
</protein>
<gene>
    <name evidence="2" type="ORF">GPECTOR_5g134</name>
</gene>
<feature type="compositionally biased region" description="Low complexity" evidence="1">
    <location>
        <begin position="215"/>
        <end position="230"/>
    </location>
</feature>
<comment type="caution">
    <text evidence="2">The sequence shown here is derived from an EMBL/GenBank/DDBJ whole genome shotgun (WGS) entry which is preliminary data.</text>
</comment>
<organism evidence="2 3">
    <name type="scientific">Gonium pectorale</name>
    <name type="common">Green alga</name>
    <dbReference type="NCBI Taxonomy" id="33097"/>
    <lineage>
        <taxon>Eukaryota</taxon>
        <taxon>Viridiplantae</taxon>
        <taxon>Chlorophyta</taxon>
        <taxon>core chlorophytes</taxon>
        <taxon>Chlorophyceae</taxon>
        <taxon>CS clade</taxon>
        <taxon>Chlamydomonadales</taxon>
        <taxon>Volvocaceae</taxon>
        <taxon>Gonium</taxon>
    </lineage>
</organism>
<feature type="region of interest" description="Disordered" evidence="1">
    <location>
        <begin position="70"/>
        <end position="105"/>
    </location>
</feature>
<dbReference type="Proteomes" id="UP000075714">
    <property type="component" value="Unassembled WGS sequence"/>
</dbReference>
<feature type="region of interest" description="Disordered" evidence="1">
    <location>
        <begin position="272"/>
        <end position="296"/>
    </location>
</feature>
<keyword evidence="3" id="KW-1185">Reference proteome</keyword>
<sequence>MVPELPLAVPELLVPELAGPASAAASPHGYGVRALRAALRQALSAAGSLWSENRELKARLAKAEGLLAAAGSSKGGPATPSTPGMPTPPLTSASPSGAAASAAGGAKSSRRLKYDTYDNDGAPVAAAAAAAAAAPAAAAPAAAAAADPKKHQGRYVCLGEMPLGQWWGARGRAVTVVASFPSPASKTQHGLPTQSSAPGELGGGSGGGGGGGAGPATPAVGWRRSRSGTGSAAAATPFAAAFGGIAADAAGVASPPMALTSPPPQVLLELEPVVPSPGTPSLRQRFGWRRRTDGGR</sequence>
<evidence type="ECO:0000256" key="1">
    <source>
        <dbReference type="SAM" id="MobiDB-lite"/>
    </source>
</evidence>
<reference evidence="3" key="1">
    <citation type="journal article" date="2016" name="Nat. Commun.">
        <title>The Gonium pectorale genome demonstrates co-option of cell cycle regulation during the evolution of multicellularity.</title>
        <authorList>
            <person name="Hanschen E.R."/>
            <person name="Marriage T.N."/>
            <person name="Ferris P.J."/>
            <person name="Hamaji T."/>
            <person name="Toyoda A."/>
            <person name="Fujiyama A."/>
            <person name="Neme R."/>
            <person name="Noguchi H."/>
            <person name="Minakuchi Y."/>
            <person name="Suzuki M."/>
            <person name="Kawai-Toyooka H."/>
            <person name="Smith D.R."/>
            <person name="Sparks H."/>
            <person name="Anderson J."/>
            <person name="Bakaric R."/>
            <person name="Luria V."/>
            <person name="Karger A."/>
            <person name="Kirschner M.W."/>
            <person name="Durand P.M."/>
            <person name="Michod R.E."/>
            <person name="Nozaki H."/>
            <person name="Olson B.J."/>
        </authorList>
    </citation>
    <scope>NUCLEOTIDE SEQUENCE [LARGE SCALE GENOMIC DNA]</scope>
    <source>
        <strain evidence="3">NIES-2863</strain>
    </source>
</reference>
<dbReference type="EMBL" id="LSYV01000006">
    <property type="protein sequence ID" value="KXZ54024.1"/>
    <property type="molecule type" value="Genomic_DNA"/>
</dbReference>
<evidence type="ECO:0000313" key="2">
    <source>
        <dbReference type="EMBL" id="KXZ54024.1"/>
    </source>
</evidence>
<name>A0A150GW44_GONPE</name>
<feature type="region of interest" description="Disordered" evidence="1">
    <location>
        <begin position="182"/>
        <end position="230"/>
    </location>
</feature>
<feature type="compositionally biased region" description="Polar residues" evidence="1">
    <location>
        <begin position="182"/>
        <end position="194"/>
    </location>
</feature>
<accession>A0A150GW44</accession>
<dbReference type="AlphaFoldDB" id="A0A150GW44"/>
<feature type="compositionally biased region" description="Low complexity" evidence="1">
    <location>
        <begin position="70"/>
        <end position="82"/>
    </location>
</feature>
<evidence type="ECO:0000313" key="3">
    <source>
        <dbReference type="Proteomes" id="UP000075714"/>
    </source>
</evidence>
<feature type="compositionally biased region" description="Gly residues" evidence="1">
    <location>
        <begin position="200"/>
        <end position="214"/>
    </location>
</feature>